<name>A0A6C0DEG0_9ZZZZ</name>
<proteinExistence type="predicted"/>
<dbReference type="EMBL" id="MN739592">
    <property type="protein sequence ID" value="QHT14843.1"/>
    <property type="molecule type" value="Genomic_DNA"/>
</dbReference>
<reference evidence="1" key="1">
    <citation type="journal article" date="2020" name="Nature">
        <title>Giant virus diversity and host interactions through global metagenomics.</title>
        <authorList>
            <person name="Schulz F."/>
            <person name="Roux S."/>
            <person name="Paez-Espino D."/>
            <person name="Jungbluth S."/>
            <person name="Walsh D.A."/>
            <person name="Denef V.J."/>
            <person name="McMahon K.D."/>
            <person name="Konstantinidis K.T."/>
            <person name="Eloe-Fadrosh E.A."/>
            <person name="Kyrpides N.C."/>
            <person name="Woyke T."/>
        </authorList>
    </citation>
    <scope>NUCLEOTIDE SEQUENCE</scope>
    <source>
        <strain evidence="1">GVMAG-M-3300023174-141</strain>
    </source>
</reference>
<dbReference type="AlphaFoldDB" id="A0A6C0DEG0"/>
<accession>A0A6C0DEG0</accession>
<protein>
    <submittedName>
        <fullName evidence="1">Uncharacterized protein</fullName>
    </submittedName>
</protein>
<sequence length="201" mass="22762">MSNMSILYPSTFPSTNSIPPPCFYNMQGLSNWLNNNPTYKHYFINYPGHFPNLYATTSTLSTSGYNLEKVPLSPLITNLSQFQAQQYTQQLNLFRKVYSYNSNAYMDYANNTSTIYGSTVLASTISGTTQPSTLSTLRGQQSQIPRLSVVNPTYFRFQTYKEYNDYKSSVALVNKMYPFDAMARATNQNGATLGWVIPFPL</sequence>
<organism evidence="1">
    <name type="scientific">viral metagenome</name>
    <dbReference type="NCBI Taxonomy" id="1070528"/>
    <lineage>
        <taxon>unclassified sequences</taxon>
        <taxon>metagenomes</taxon>
        <taxon>organismal metagenomes</taxon>
    </lineage>
</organism>
<evidence type="ECO:0000313" key="1">
    <source>
        <dbReference type="EMBL" id="QHT14843.1"/>
    </source>
</evidence>